<evidence type="ECO:0000256" key="1">
    <source>
        <dbReference type="ARBA" id="ARBA00022630"/>
    </source>
</evidence>
<organism evidence="7 10">
    <name type="scientific">Adineta steineri</name>
    <dbReference type="NCBI Taxonomy" id="433720"/>
    <lineage>
        <taxon>Eukaryota</taxon>
        <taxon>Metazoa</taxon>
        <taxon>Spiralia</taxon>
        <taxon>Gnathifera</taxon>
        <taxon>Rotifera</taxon>
        <taxon>Eurotatoria</taxon>
        <taxon>Bdelloidea</taxon>
        <taxon>Adinetida</taxon>
        <taxon>Adinetidae</taxon>
        <taxon>Adineta</taxon>
    </lineage>
</organism>
<evidence type="ECO:0000256" key="4">
    <source>
        <dbReference type="ARBA" id="ARBA00023033"/>
    </source>
</evidence>
<feature type="domain" description="FAD-binding" evidence="6">
    <location>
        <begin position="323"/>
        <end position="362"/>
    </location>
</feature>
<evidence type="ECO:0000313" key="9">
    <source>
        <dbReference type="Proteomes" id="UP000663832"/>
    </source>
</evidence>
<dbReference type="Gene3D" id="3.50.50.60">
    <property type="entry name" value="FAD/NAD(P)-binding domain"/>
    <property type="match status" value="1"/>
</dbReference>
<dbReference type="Gene3D" id="2.60.120.200">
    <property type="match status" value="2"/>
</dbReference>
<keyword evidence="5" id="KW-1133">Transmembrane helix</keyword>
<dbReference type="PRINTS" id="PR00420">
    <property type="entry name" value="RNGMNOXGNASE"/>
</dbReference>
<keyword evidence="5" id="KW-0472">Membrane</keyword>
<evidence type="ECO:0000256" key="2">
    <source>
        <dbReference type="ARBA" id="ARBA00022827"/>
    </source>
</evidence>
<reference evidence="7" key="1">
    <citation type="submission" date="2021-02" db="EMBL/GenBank/DDBJ databases">
        <authorList>
            <person name="Nowell W R."/>
        </authorList>
    </citation>
    <scope>NUCLEOTIDE SEQUENCE</scope>
</reference>
<dbReference type="AlphaFoldDB" id="A0A815KMQ8"/>
<evidence type="ECO:0000313" key="10">
    <source>
        <dbReference type="Proteomes" id="UP000663877"/>
    </source>
</evidence>
<dbReference type="Pfam" id="PF13385">
    <property type="entry name" value="Laminin_G_3"/>
    <property type="match status" value="2"/>
</dbReference>
<evidence type="ECO:0000256" key="5">
    <source>
        <dbReference type="SAM" id="Phobius"/>
    </source>
</evidence>
<dbReference type="PANTHER" id="PTHR47178:SF6">
    <property type="entry name" value="FAD-BINDING DOMAIN-CONTAINING PROTEIN"/>
    <property type="match status" value="1"/>
</dbReference>
<feature type="transmembrane region" description="Helical" evidence="5">
    <location>
        <begin position="9"/>
        <end position="29"/>
    </location>
</feature>
<dbReference type="SUPFAM" id="SSF49899">
    <property type="entry name" value="Concanavalin A-like lectins/glucanases"/>
    <property type="match status" value="2"/>
</dbReference>
<protein>
    <recommendedName>
        <fullName evidence="6">FAD-binding domain-containing protein</fullName>
    </recommendedName>
</protein>
<dbReference type="PANTHER" id="PTHR47178">
    <property type="entry name" value="MONOOXYGENASE, FAD-BINDING"/>
    <property type="match status" value="1"/>
</dbReference>
<keyword evidence="5" id="KW-0812">Transmembrane</keyword>
<dbReference type="OrthoDB" id="655030at2759"/>
<dbReference type="SUPFAM" id="SSF51905">
    <property type="entry name" value="FAD/NAD(P)-binding domain"/>
    <property type="match status" value="1"/>
</dbReference>
<keyword evidence="4" id="KW-0503">Monooxygenase</keyword>
<evidence type="ECO:0000256" key="3">
    <source>
        <dbReference type="ARBA" id="ARBA00023002"/>
    </source>
</evidence>
<evidence type="ECO:0000259" key="6">
    <source>
        <dbReference type="Pfam" id="PF01494"/>
    </source>
</evidence>
<sequence length="802" mass="90087">MSSTKLEHVIIVGGGLGGLATALSFHYLFPRHNITAPRITIYERESTESGRINEGYTIAIRGDHVGGGVQALKTISQDLYNDIRNMAAPERDKNIAIQFSFGINCDINPMLKLNTSAEEDSFRIARFKLRNRLVEELKHFGESKIKLEWNSHVIKADYNKEKNKVDVELKDGRTNECDLLIVADGAHSSVRRYMYPEEKLNFQKCISLSCVTTIDDGESLPSPIRTSPLVGITGKGIGIFMATIDEKSFFWGVIYPSNEERPPPYKGSVMTKDEQDEFVNEVLTRTNGCLSNEFRSFVRKCDRERILILNSHDKFPHKNPSKKHIIFIGDALHPMNPTSGNGANMAIMDAVEFIQLLIKHHEKQDNYLITRSIDEFDRDHVQRSTDAIKISHRNMASAVATGLKFQLNKIIMRIVAFAINNPFLFKNNNNPPPIIQWSFNGNLNDTFGVYNGISTNGTIQYVSPSYRGDGMAVCFANKSYALIPYSLKLIGTSFTISTWIQLLSNVPLNSSEFGIFTHCESMTNNKCLYMTVRSGKLLFSFYINNFTGNSSLTNNIWYHVAYVYDRVALTQSVYLNGRLDGIFSSAGILQSNASQMWIGASPYTYMYPNPFAYMDEMIFVSRVKNTSEILDEATLVAYYKFDNSFLDSGPNNITNSTGTNVQFNATGRLLSVNNNWWSPMLGFDNSSHLMTQTWSGAIFYNVALTSFIVPLNIWTHVVATFSTTNGLRLFINGTMANSTSSTHSHAGSGTWNIISVGTCTPAAWCTNAETRIIPKQFRGKIDEMRIYSRELTDVEIQALANI</sequence>
<keyword evidence="1" id="KW-0285">Flavoprotein</keyword>
<keyword evidence="9" id="KW-1185">Reference proteome</keyword>
<evidence type="ECO:0000313" key="8">
    <source>
        <dbReference type="EMBL" id="CAF1611784.1"/>
    </source>
</evidence>
<dbReference type="Proteomes" id="UP000663832">
    <property type="component" value="Unassembled WGS sequence"/>
</dbReference>
<gene>
    <name evidence="7" type="ORF">BJG266_LOCUS37229</name>
    <name evidence="8" type="ORF">QVE165_LOCUS54163</name>
</gene>
<keyword evidence="3" id="KW-0560">Oxidoreductase</keyword>
<comment type="caution">
    <text evidence="7">The sequence shown here is derived from an EMBL/GenBank/DDBJ whole genome shotgun (WGS) entry which is preliminary data.</text>
</comment>
<name>A0A815KMQ8_9BILA</name>
<evidence type="ECO:0000313" key="7">
    <source>
        <dbReference type="EMBL" id="CAF1393116.1"/>
    </source>
</evidence>
<dbReference type="Proteomes" id="UP000663877">
    <property type="component" value="Unassembled WGS sequence"/>
</dbReference>
<dbReference type="InterPro" id="IPR013320">
    <property type="entry name" value="ConA-like_dom_sf"/>
</dbReference>
<dbReference type="InterPro" id="IPR036188">
    <property type="entry name" value="FAD/NAD-bd_sf"/>
</dbReference>
<proteinExistence type="predicted"/>
<dbReference type="InterPro" id="IPR002938">
    <property type="entry name" value="FAD-bd"/>
</dbReference>
<dbReference type="Pfam" id="PF01494">
    <property type="entry name" value="FAD_binding_3"/>
    <property type="match status" value="1"/>
</dbReference>
<dbReference type="GO" id="GO:0071949">
    <property type="term" value="F:FAD binding"/>
    <property type="evidence" value="ECO:0007669"/>
    <property type="project" value="InterPro"/>
</dbReference>
<accession>A0A815KMQ8</accession>
<dbReference type="GO" id="GO:0004497">
    <property type="term" value="F:monooxygenase activity"/>
    <property type="evidence" value="ECO:0007669"/>
    <property type="project" value="UniProtKB-KW"/>
</dbReference>
<dbReference type="EMBL" id="CAJNOI010001202">
    <property type="protein sequence ID" value="CAF1393116.1"/>
    <property type="molecule type" value="Genomic_DNA"/>
</dbReference>
<dbReference type="EMBL" id="CAJNOM010001535">
    <property type="protein sequence ID" value="CAF1611784.1"/>
    <property type="molecule type" value="Genomic_DNA"/>
</dbReference>
<keyword evidence="2" id="KW-0274">FAD</keyword>